<evidence type="ECO:0000256" key="3">
    <source>
        <dbReference type="ARBA" id="ARBA00020978"/>
    </source>
</evidence>
<reference evidence="8" key="2">
    <citation type="journal article" date="2023" name="Infect Dis Poverty">
        <title>Chromosome-scale genome of the human blood fluke Schistosoma mekongi and its implications for public health.</title>
        <authorList>
            <person name="Zhou M."/>
            <person name="Xu L."/>
            <person name="Xu D."/>
            <person name="Chen W."/>
            <person name="Khan J."/>
            <person name="Hu Y."/>
            <person name="Huang H."/>
            <person name="Wei H."/>
            <person name="Zhang Y."/>
            <person name="Chusongsang P."/>
            <person name="Tanasarnprasert K."/>
            <person name="Hu X."/>
            <person name="Limpanont Y."/>
            <person name="Lv Z."/>
        </authorList>
    </citation>
    <scope>NUCLEOTIDE SEQUENCE</scope>
    <source>
        <strain evidence="8">LV_2022a</strain>
    </source>
</reference>
<proteinExistence type="inferred from homology"/>
<keyword evidence="9" id="KW-1185">Reference proteome</keyword>
<dbReference type="PANTHER" id="PTHR31658">
    <property type="entry name" value="CONSERVED OLIGOMERIC GOLGI COMPLEX SUBUNIT 1"/>
    <property type="match status" value="1"/>
</dbReference>
<accession>A0AAE2D9D7</accession>
<comment type="similarity">
    <text evidence="2">Belongs to the COG1 family.</text>
</comment>
<dbReference type="GO" id="GO:0017119">
    <property type="term" value="C:Golgi transport complex"/>
    <property type="evidence" value="ECO:0007669"/>
    <property type="project" value="InterPro"/>
</dbReference>
<evidence type="ECO:0000256" key="1">
    <source>
        <dbReference type="ARBA" id="ARBA00004395"/>
    </source>
</evidence>
<evidence type="ECO:0000256" key="2">
    <source>
        <dbReference type="ARBA" id="ARBA00006653"/>
    </source>
</evidence>
<evidence type="ECO:0000256" key="6">
    <source>
        <dbReference type="ARBA" id="ARBA00023034"/>
    </source>
</evidence>
<keyword evidence="6" id="KW-0333">Golgi apparatus</keyword>
<evidence type="ECO:0000256" key="7">
    <source>
        <dbReference type="ARBA" id="ARBA00023136"/>
    </source>
</evidence>
<organism evidence="8 9">
    <name type="scientific">Schistosoma mekongi</name>
    <name type="common">Parasitic worm</name>
    <dbReference type="NCBI Taxonomy" id="38744"/>
    <lineage>
        <taxon>Eukaryota</taxon>
        <taxon>Metazoa</taxon>
        <taxon>Spiralia</taxon>
        <taxon>Lophotrochozoa</taxon>
        <taxon>Platyhelminthes</taxon>
        <taxon>Trematoda</taxon>
        <taxon>Digenea</taxon>
        <taxon>Strigeidida</taxon>
        <taxon>Schistosomatoidea</taxon>
        <taxon>Schistosomatidae</taxon>
        <taxon>Schistosoma</taxon>
    </lineage>
</organism>
<comment type="caution">
    <text evidence="8">The sequence shown here is derived from an EMBL/GenBank/DDBJ whole genome shotgun (WGS) entry which is preliminary data.</text>
</comment>
<keyword evidence="5" id="KW-0653">Protein transport</keyword>
<gene>
    <name evidence="8" type="ORF">MN116_001304</name>
</gene>
<dbReference type="GO" id="GO:0000139">
    <property type="term" value="C:Golgi membrane"/>
    <property type="evidence" value="ECO:0007669"/>
    <property type="project" value="UniProtKB-SubCell"/>
</dbReference>
<dbReference type="EMBL" id="JALJAT010000001">
    <property type="protein sequence ID" value="KAK4476079.1"/>
    <property type="molecule type" value="Genomic_DNA"/>
</dbReference>
<sequence>MGDERLKTLDELLSVNTADELHRIVRQKRAEVEHKKDELRHLVGERHRDIIDASDRILLMKHLTHEISVSLDQLRSYLATWNQDIETANDASAQTHSRDLLTASQLKLMLDIPELIWNYMDLGLHTSSARMFFLGRHLNARLSLNRETQLSHVNTNVLVSRAWDSLEHMEAAVISACRKRLCSPPSAKEELCDSLTALLMLEDLSLLQVLEEFFNGRKVGLYCLLGKHYLPHRETIKLKPNSILSARKQISLVVRHILSTLEYLEFLFLPSTNDGASAHTGALISRISFFGNWIFQDSSIFSKDRLYTYLPTDVLNFKLKSFRFSDDFSDFKQDERYNLLIDLLHEGWDAWRNNAMQICREVLSESLSHISCFETLVDIRTTILVLVRRLQTHSSSFRNTIESDTKKTDIRFINFDIWIELLRDLFLQRLKILFTDSFKNCFNEWIAQFDQILVMNSRLKNENNLSKLLSCNKPFLNNPIEHSRVDWANFVWSDCLKDINMNHSSVIQESVFAEVLKSGETSGSSITAWNNEILHLVKSNNVGLAVFCCLSHLPIPDSFGLIEDGNEQDLTSSAQLLVFLQRLVSGNAPLLSGIKLNGYTDLQKKLHILLPEFVSLCDKLNFVISNHIIKLTSNVGQDSLDIWSLVFTALQSSLKQLAKWITNKAYGIQSLESDCSNISVSLKISPSCGFLLSHAWYTLVECCPSIIAASVAATGQIESIYPVHSSMKNPNSHVDSVENTSLAEGLVWTNISLLRCKWESLSHSLFELVNQITFDSLVKATIGHTILEEFHDNLRSTFLLNSKQADDEFKNDLKLNLVFDRNTVESLLARYSNTDAMHRSIIPFENVRLELHSSEPIEDVDGGSVTVIFIPSQLSLPTHHLLLNIVYTMGKTLVHKSLQSPFSHRFLYSVCASLFEVYSKIVCELLSHRDTSDSNTKDVSLLFSNSLQKLLQSRALQIIFDLKFLRHLLISSVSIIESSLIQKIQMDTSSKVILPKIQELISRLETLIDPFDWNVCSSRLNRNVTNAIASTYHLYAPILGPVSFSYMKSAQNEEASENKTTLSFLPCISGSKNKTKLNLASLPLSSSICVNKWSILRTGNTYAKQI</sequence>
<comment type="subcellular location">
    <subcellularLocation>
        <location evidence="1">Golgi apparatus membrane</location>
        <topology evidence="1">Peripheral membrane protein</topology>
    </subcellularLocation>
</comment>
<keyword evidence="4" id="KW-0813">Transport</keyword>
<dbReference type="AlphaFoldDB" id="A0AAE2D9D7"/>
<dbReference type="GO" id="GO:0006891">
    <property type="term" value="P:intra-Golgi vesicle-mediated transport"/>
    <property type="evidence" value="ECO:0007669"/>
    <property type="project" value="InterPro"/>
</dbReference>
<name>A0AAE2D9D7_SCHME</name>
<evidence type="ECO:0000256" key="4">
    <source>
        <dbReference type="ARBA" id="ARBA00022448"/>
    </source>
</evidence>
<reference evidence="8" key="1">
    <citation type="submission" date="2022-04" db="EMBL/GenBank/DDBJ databases">
        <authorList>
            <person name="Xu L."/>
            <person name="Lv Z."/>
        </authorList>
    </citation>
    <scope>NUCLEOTIDE SEQUENCE</scope>
    <source>
        <strain evidence="8">LV_2022a</strain>
    </source>
</reference>
<dbReference type="Proteomes" id="UP001292079">
    <property type="component" value="Unassembled WGS sequence"/>
</dbReference>
<dbReference type="GO" id="GO:0015031">
    <property type="term" value="P:protein transport"/>
    <property type="evidence" value="ECO:0007669"/>
    <property type="project" value="UniProtKB-KW"/>
</dbReference>
<evidence type="ECO:0000313" key="9">
    <source>
        <dbReference type="Proteomes" id="UP001292079"/>
    </source>
</evidence>
<protein>
    <recommendedName>
        <fullName evidence="3">Conserved oligomeric Golgi complex subunit 1</fullName>
    </recommendedName>
</protein>
<evidence type="ECO:0000256" key="5">
    <source>
        <dbReference type="ARBA" id="ARBA00022927"/>
    </source>
</evidence>
<dbReference type="InterPro" id="IPR033370">
    <property type="entry name" value="COG1"/>
</dbReference>
<evidence type="ECO:0000313" key="8">
    <source>
        <dbReference type="EMBL" id="KAK4476079.1"/>
    </source>
</evidence>
<dbReference type="Pfam" id="PF08700">
    <property type="entry name" value="VPS51_Exo84_N"/>
    <property type="match status" value="1"/>
</dbReference>
<keyword evidence="7" id="KW-0472">Membrane</keyword>
<dbReference type="PANTHER" id="PTHR31658:SF0">
    <property type="entry name" value="CONSERVED OLIGOMERIC GOLGI COMPLEX SUBUNIT 1"/>
    <property type="match status" value="1"/>
</dbReference>